<accession>A0A9Q0S2H7</accession>
<dbReference type="Proteomes" id="UP001151699">
    <property type="component" value="Chromosome B"/>
</dbReference>
<dbReference type="GO" id="GO:0034626">
    <property type="term" value="P:fatty acid elongation, polyunsaturated fatty acid"/>
    <property type="evidence" value="ECO:0007669"/>
    <property type="project" value="TreeGrafter"/>
</dbReference>
<evidence type="ECO:0000256" key="2">
    <source>
        <dbReference type="ARBA" id="ARBA00022516"/>
    </source>
</evidence>
<dbReference type="InterPro" id="IPR030457">
    <property type="entry name" value="ELO_CS"/>
</dbReference>
<evidence type="ECO:0000256" key="5">
    <source>
        <dbReference type="ARBA" id="ARBA00022832"/>
    </source>
</evidence>
<gene>
    <name evidence="11" type="primary">ELOVL1</name>
    <name evidence="11" type="ORF">Bhyg_07096</name>
</gene>
<dbReference type="EC" id="2.3.1.199" evidence="10"/>
<evidence type="ECO:0000256" key="9">
    <source>
        <dbReference type="ARBA" id="ARBA00023160"/>
    </source>
</evidence>
<evidence type="ECO:0000256" key="1">
    <source>
        <dbReference type="ARBA" id="ARBA00004141"/>
    </source>
</evidence>
<feature type="transmembrane region" description="Helical" evidence="10">
    <location>
        <begin position="149"/>
        <end position="169"/>
    </location>
</feature>
<evidence type="ECO:0000256" key="10">
    <source>
        <dbReference type="RuleBase" id="RU361115"/>
    </source>
</evidence>
<dbReference type="GO" id="GO:0042761">
    <property type="term" value="P:very long-chain fatty acid biosynthetic process"/>
    <property type="evidence" value="ECO:0007669"/>
    <property type="project" value="TreeGrafter"/>
</dbReference>
<keyword evidence="7 10" id="KW-0443">Lipid metabolism</keyword>
<feature type="transmembrane region" description="Helical" evidence="10">
    <location>
        <begin position="59"/>
        <end position="78"/>
    </location>
</feature>
<evidence type="ECO:0000256" key="7">
    <source>
        <dbReference type="ARBA" id="ARBA00023098"/>
    </source>
</evidence>
<keyword evidence="2 10" id="KW-0444">Lipid biosynthesis</keyword>
<reference evidence="11" key="1">
    <citation type="submission" date="2022-07" db="EMBL/GenBank/DDBJ databases">
        <authorList>
            <person name="Trinca V."/>
            <person name="Uliana J.V.C."/>
            <person name="Torres T.T."/>
            <person name="Ward R.J."/>
            <person name="Monesi N."/>
        </authorList>
    </citation>
    <scope>NUCLEOTIDE SEQUENCE</scope>
    <source>
        <strain evidence="11">HSMRA1968</strain>
        <tissue evidence="11">Whole embryos</tissue>
    </source>
</reference>
<dbReference type="GO" id="GO:0005789">
    <property type="term" value="C:endoplasmic reticulum membrane"/>
    <property type="evidence" value="ECO:0007669"/>
    <property type="project" value="TreeGrafter"/>
</dbReference>
<dbReference type="GO" id="GO:0019367">
    <property type="term" value="P:fatty acid elongation, saturated fatty acid"/>
    <property type="evidence" value="ECO:0007669"/>
    <property type="project" value="TreeGrafter"/>
</dbReference>
<evidence type="ECO:0000256" key="4">
    <source>
        <dbReference type="ARBA" id="ARBA00022692"/>
    </source>
</evidence>
<feature type="transmembrane region" description="Helical" evidence="10">
    <location>
        <begin position="98"/>
        <end position="117"/>
    </location>
</feature>
<keyword evidence="3 10" id="KW-0808">Transferase</keyword>
<dbReference type="PANTHER" id="PTHR11157">
    <property type="entry name" value="FATTY ACID ACYL TRANSFERASE-RELATED"/>
    <property type="match status" value="1"/>
</dbReference>
<dbReference type="GO" id="GO:0034625">
    <property type="term" value="P:fatty acid elongation, monounsaturated fatty acid"/>
    <property type="evidence" value="ECO:0007669"/>
    <property type="project" value="TreeGrafter"/>
</dbReference>
<keyword evidence="4 10" id="KW-0812">Transmembrane</keyword>
<keyword evidence="6 10" id="KW-1133">Transmembrane helix</keyword>
<comment type="similarity">
    <text evidence="10">Belongs to the ELO family.</text>
</comment>
<dbReference type="GO" id="GO:0009922">
    <property type="term" value="F:fatty acid elongase activity"/>
    <property type="evidence" value="ECO:0007669"/>
    <property type="project" value="UniProtKB-EC"/>
</dbReference>
<feature type="transmembrane region" description="Helical" evidence="10">
    <location>
        <begin position="20"/>
        <end position="39"/>
    </location>
</feature>
<sequence length="192" mass="22651">MSIDYSFFFHIDPFVDGLPLVNSPHLVFLILFFYVYLVMKWGPNFMRNRPAYDLKMVILFYNLSQIYFNFYLTSAGIIQLIKKDYFDLRVEEYESMLSYYYFLLKIYDLTETFIFILRKKQRQVSFLHVYHHVMVILCVYYGMRSLPGGHNIVFGIVNTSVHALIFNLLSSASTTLGHCIMDTVVSHSCTVF</sequence>
<dbReference type="OrthoDB" id="434092at2759"/>
<feature type="transmembrane region" description="Helical" evidence="10">
    <location>
        <begin position="124"/>
        <end position="143"/>
    </location>
</feature>
<evidence type="ECO:0000256" key="8">
    <source>
        <dbReference type="ARBA" id="ARBA00023136"/>
    </source>
</evidence>
<evidence type="ECO:0000256" key="6">
    <source>
        <dbReference type="ARBA" id="ARBA00022989"/>
    </source>
</evidence>
<dbReference type="InterPro" id="IPR002076">
    <property type="entry name" value="ELO_fam"/>
</dbReference>
<name>A0A9Q0S2H7_9DIPT</name>
<protein>
    <recommendedName>
        <fullName evidence="10">Elongation of very long chain fatty acids protein</fullName>
        <ecNumber evidence="10">2.3.1.199</ecNumber>
    </recommendedName>
    <alternativeName>
        <fullName evidence="10">Very-long-chain 3-oxoacyl-CoA synthase</fullName>
    </alternativeName>
</protein>
<proteinExistence type="inferred from homology"/>
<keyword evidence="8 10" id="KW-0472">Membrane</keyword>
<dbReference type="AlphaFoldDB" id="A0A9Q0S2H7"/>
<dbReference type="PROSITE" id="PS01188">
    <property type="entry name" value="ELO"/>
    <property type="match status" value="1"/>
</dbReference>
<dbReference type="PANTHER" id="PTHR11157:SF116">
    <property type="entry name" value="ELONGATION OF VERY LONG CHAIN FATTY ACIDS PROTEIN-RELATED"/>
    <property type="match status" value="1"/>
</dbReference>
<evidence type="ECO:0000313" key="12">
    <source>
        <dbReference type="Proteomes" id="UP001151699"/>
    </source>
</evidence>
<dbReference type="EMBL" id="WJQU01000002">
    <property type="protein sequence ID" value="KAJ6642149.1"/>
    <property type="molecule type" value="Genomic_DNA"/>
</dbReference>
<organism evidence="11 12">
    <name type="scientific">Pseudolycoriella hygida</name>
    <dbReference type="NCBI Taxonomy" id="35572"/>
    <lineage>
        <taxon>Eukaryota</taxon>
        <taxon>Metazoa</taxon>
        <taxon>Ecdysozoa</taxon>
        <taxon>Arthropoda</taxon>
        <taxon>Hexapoda</taxon>
        <taxon>Insecta</taxon>
        <taxon>Pterygota</taxon>
        <taxon>Neoptera</taxon>
        <taxon>Endopterygota</taxon>
        <taxon>Diptera</taxon>
        <taxon>Nematocera</taxon>
        <taxon>Sciaroidea</taxon>
        <taxon>Sciaridae</taxon>
        <taxon>Pseudolycoriella</taxon>
    </lineage>
</organism>
<evidence type="ECO:0000313" key="11">
    <source>
        <dbReference type="EMBL" id="KAJ6642149.1"/>
    </source>
</evidence>
<keyword evidence="5 10" id="KW-0276">Fatty acid metabolism</keyword>
<dbReference type="Pfam" id="PF01151">
    <property type="entry name" value="ELO"/>
    <property type="match status" value="1"/>
</dbReference>
<keyword evidence="9 10" id="KW-0275">Fatty acid biosynthesis</keyword>
<comment type="subcellular location">
    <subcellularLocation>
        <location evidence="1">Membrane</location>
        <topology evidence="1">Multi-pass membrane protein</topology>
    </subcellularLocation>
</comment>
<comment type="catalytic activity">
    <reaction evidence="10">
        <text>a very-long-chain acyl-CoA + malonyl-CoA + H(+) = a very-long-chain 3-oxoacyl-CoA + CO2 + CoA</text>
        <dbReference type="Rhea" id="RHEA:32727"/>
        <dbReference type="ChEBI" id="CHEBI:15378"/>
        <dbReference type="ChEBI" id="CHEBI:16526"/>
        <dbReference type="ChEBI" id="CHEBI:57287"/>
        <dbReference type="ChEBI" id="CHEBI:57384"/>
        <dbReference type="ChEBI" id="CHEBI:90725"/>
        <dbReference type="ChEBI" id="CHEBI:90736"/>
        <dbReference type="EC" id="2.3.1.199"/>
    </reaction>
</comment>
<comment type="caution">
    <text evidence="11">The sequence shown here is derived from an EMBL/GenBank/DDBJ whole genome shotgun (WGS) entry which is preliminary data.</text>
</comment>
<keyword evidence="12" id="KW-1185">Reference proteome</keyword>
<dbReference type="GO" id="GO:0030148">
    <property type="term" value="P:sphingolipid biosynthetic process"/>
    <property type="evidence" value="ECO:0007669"/>
    <property type="project" value="TreeGrafter"/>
</dbReference>
<evidence type="ECO:0000256" key="3">
    <source>
        <dbReference type="ARBA" id="ARBA00022679"/>
    </source>
</evidence>